<proteinExistence type="predicted"/>
<gene>
    <name evidence="1" type="ORF">CDL12_10439</name>
</gene>
<reference evidence="2" key="1">
    <citation type="journal article" date="2018" name="Gigascience">
        <title>Genome assembly of the Pink Ipe (Handroanthus impetiginosus, Bignoniaceae), a highly valued, ecologically keystone Neotropical timber forest tree.</title>
        <authorList>
            <person name="Silva-Junior O.B."/>
            <person name="Grattapaglia D."/>
            <person name="Novaes E."/>
            <person name="Collevatti R.G."/>
        </authorList>
    </citation>
    <scope>NUCLEOTIDE SEQUENCE [LARGE SCALE GENOMIC DNA]</scope>
    <source>
        <strain evidence="2">cv. UFG-1</strain>
    </source>
</reference>
<comment type="caution">
    <text evidence="1">The sequence shown here is derived from an EMBL/GenBank/DDBJ whole genome shotgun (WGS) entry which is preliminary data.</text>
</comment>
<name>A0A2G9HHC0_9LAMI</name>
<dbReference type="Proteomes" id="UP000231279">
    <property type="component" value="Unassembled WGS sequence"/>
</dbReference>
<dbReference type="EMBL" id="NKXS01001782">
    <property type="protein sequence ID" value="PIN16905.1"/>
    <property type="molecule type" value="Genomic_DNA"/>
</dbReference>
<accession>A0A2G9HHC0</accession>
<keyword evidence="2" id="KW-1185">Reference proteome</keyword>
<protein>
    <submittedName>
        <fullName evidence="1">Uncharacterized protein</fullName>
    </submittedName>
</protein>
<organism evidence="1 2">
    <name type="scientific">Handroanthus impetiginosus</name>
    <dbReference type="NCBI Taxonomy" id="429701"/>
    <lineage>
        <taxon>Eukaryota</taxon>
        <taxon>Viridiplantae</taxon>
        <taxon>Streptophyta</taxon>
        <taxon>Embryophyta</taxon>
        <taxon>Tracheophyta</taxon>
        <taxon>Spermatophyta</taxon>
        <taxon>Magnoliopsida</taxon>
        <taxon>eudicotyledons</taxon>
        <taxon>Gunneridae</taxon>
        <taxon>Pentapetalae</taxon>
        <taxon>asterids</taxon>
        <taxon>lamiids</taxon>
        <taxon>Lamiales</taxon>
        <taxon>Bignoniaceae</taxon>
        <taxon>Crescentiina</taxon>
        <taxon>Tabebuia alliance</taxon>
        <taxon>Handroanthus</taxon>
    </lineage>
</organism>
<evidence type="ECO:0000313" key="1">
    <source>
        <dbReference type="EMBL" id="PIN16905.1"/>
    </source>
</evidence>
<evidence type="ECO:0000313" key="2">
    <source>
        <dbReference type="Proteomes" id="UP000231279"/>
    </source>
</evidence>
<sequence length="98" mass="11100">MEQGLDKSSLLNKCFCIHRYQLKGEQNFIITSDLKLKIECGLQILNANAAMFLNDGVSEDLVDSVCAHNNVAKKVMSETCIGLLQYSYLQFVPLEFFF</sequence>
<dbReference type="AlphaFoldDB" id="A0A2G9HHC0"/>